<name>A0A0R1KZE3_9LACO</name>
<dbReference type="PANTHER" id="PTHR30146:SF149">
    <property type="entry name" value="HTH-TYPE TRANSCRIPTIONAL REGULATOR EBGR"/>
    <property type="match status" value="1"/>
</dbReference>
<dbReference type="Pfam" id="PF00356">
    <property type="entry name" value="LacI"/>
    <property type="match status" value="1"/>
</dbReference>
<dbReference type="CDD" id="cd01392">
    <property type="entry name" value="HTH_LacI"/>
    <property type="match status" value="1"/>
</dbReference>
<keyword evidence="3" id="KW-0804">Transcription</keyword>
<dbReference type="InterPro" id="IPR046335">
    <property type="entry name" value="LacI/GalR-like_sensor"/>
</dbReference>
<dbReference type="GO" id="GO:0003700">
    <property type="term" value="F:DNA-binding transcription factor activity"/>
    <property type="evidence" value="ECO:0007669"/>
    <property type="project" value="TreeGrafter"/>
</dbReference>
<accession>A0A0R1KZE3</accession>
<dbReference type="Gene3D" id="3.40.50.2300">
    <property type="match status" value="2"/>
</dbReference>
<dbReference type="GO" id="GO:0000976">
    <property type="term" value="F:transcription cis-regulatory region binding"/>
    <property type="evidence" value="ECO:0007669"/>
    <property type="project" value="TreeGrafter"/>
</dbReference>
<dbReference type="OrthoDB" id="43195at2"/>
<reference evidence="5 6" key="1">
    <citation type="journal article" date="2015" name="Genome Announc.">
        <title>Expanding the biotechnology potential of lactobacilli through comparative genomics of 213 strains and associated genera.</title>
        <authorList>
            <person name="Sun Z."/>
            <person name="Harris H.M."/>
            <person name="McCann A."/>
            <person name="Guo C."/>
            <person name="Argimon S."/>
            <person name="Zhang W."/>
            <person name="Yang X."/>
            <person name="Jeffery I.B."/>
            <person name="Cooney J.C."/>
            <person name="Kagawa T.F."/>
            <person name="Liu W."/>
            <person name="Song Y."/>
            <person name="Salvetti E."/>
            <person name="Wrobel A."/>
            <person name="Rasinkangas P."/>
            <person name="Parkhill J."/>
            <person name="Rea M.C."/>
            <person name="O'Sullivan O."/>
            <person name="Ritari J."/>
            <person name="Douillard F.P."/>
            <person name="Paul Ross R."/>
            <person name="Yang R."/>
            <person name="Briner A.E."/>
            <person name="Felis G.E."/>
            <person name="de Vos W.M."/>
            <person name="Barrangou R."/>
            <person name="Klaenhammer T.R."/>
            <person name="Caufield P.W."/>
            <person name="Cui Y."/>
            <person name="Zhang H."/>
            <person name="O'Toole P.W."/>
        </authorList>
    </citation>
    <scope>NUCLEOTIDE SEQUENCE [LARGE SCALE GENOMIC DNA]</scope>
    <source>
        <strain evidence="5 6">DSM 19904</strain>
    </source>
</reference>
<keyword evidence="2" id="KW-0238">DNA-binding</keyword>
<keyword evidence="1" id="KW-0805">Transcription regulation</keyword>
<evidence type="ECO:0000256" key="2">
    <source>
        <dbReference type="ARBA" id="ARBA00023125"/>
    </source>
</evidence>
<dbReference type="AlphaFoldDB" id="A0A0R1KZE3"/>
<dbReference type="RefSeq" id="WP_057824326.1">
    <property type="nucleotide sequence ID" value="NZ_AZEA01000005.1"/>
</dbReference>
<protein>
    <submittedName>
        <fullName evidence="5">Sugar-binding domain protein</fullName>
    </submittedName>
</protein>
<proteinExistence type="predicted"/>
<dbReference type="Gene3D" id="1.10.260.40">
    <property type="entry name" value="lambda repressor-like DNA-binding domains"/>
    <property type="match status" value="1"/>
</dbReference>
<dbReference type="CDD" id="cd01544">
    <property type="entry name" value="PBP1_GalR"/>
    <property type="match status" value="1"/>
</dbReference>
<dbReference type="InterPro" id="IPR010982">
    <property type="entry name" value="Lambda_DNA-bd_dom_sf"/>
</dbReference>
<gene>
    <name evidence="5" type="ORF">FD17_GL002170</name>
</gene>
<dbReference type="Pfam" id="PF13377">
    <property type="entry name" value="Peripla_BP_3"/>
    <property type="match status" value="1"/>
</dbReference>
<sequence length="334" mass="37345">MISIRQLARIAKVSPGVISRVLNEDPTLSVSDSTRKRVLALIKQYNYQPTKHQGKKWINSLCVITTLTEAEEVNDAYFRLIFQGVSEAAQETDFKIKTIYRLQEKPKMNDIPKYAGLILIGAIDNQVVQSFRDQNEHLVLIDNQVNTLVANRVDPDVSGMAKTAFQRFMDQGIKEFGFIGGRLSSVGVQGQVSHPEKEDRLDTFQQLSEAEAGVTLHTKIGEWSPQFGYDSATALIQEHPQIQAFVAASDPIALGVLRALHDSKVSVPNQVQVIGFDDLNYSKFLIPRLSTFRIPTKEIGSEAVRILVHELTSDNSNIRQVQLSGKLIERETTI</sequence>
<dbReference type="InterPro" id="IPR000843">
    <property type="entry name" value="HTH_LacI"/>
</dbReference>
<dbReference type="PATRIC" id="fig|1423808.3.peg.2198"/>
<dbReference type="EMBL" id="AZEA01000005">
    <property type="protein sequence ID" value="KRK88907.1"/>
    <property type="molecule type" value="Genomic_DNA"/>
</dbReference>
<evidence type="ECO:0000256" key="3">
    <source>
        <dbReference type="ARBA" id="ARBA00023163"/>
    </source>
</evidence>
<dbReference type="InterPro" id="IPR028082">
    <property type="entry name" value="Peripla_BP_I"/>
</dbReference>
<evidence type="ECO:0000313" key="6">
    <source>
        <dbReference type="Proteomes" id="UP000051581"/>
    </source>
</evidence>
<comment type="caution">
    <text evidence="5">The sequence shown here is derived from an EMBL/GenBank/DDBJ whole genome shotgun (WGS) entry which is preliminary data.</text>
</comment>
<feature type="domain" description="HTH lacI-type" evidence="4">
    <location>
        <begin position="2"/>
        <end position="49"/>
    </location>
</feature>
<evidence type="ECO:0000313" key="5">
    <source>
        <dbReference type="EMBL" id="KRK88907.1"/>
    </source>
</evidence>
<dbReference type="SMART" id="SM00354">
    <property type="entry name" value="HTH_LACI"/>
    <property type="match status" value="1"/>
</dbReference>
<dbReference type="SUPFAM" id="SSF47413">
    <property type="entry name" value="lambda repressor-like DNA-binding domains"/>
    <property type="match status" value="1"/>
</dbReference>
<keyword evidence="6" id="KW-1185">Reference proteome</keyword>
<organism evidence="5 6">
    <name type="scientific">Lentilactobacillus sunkii DSM 19904</name>
    <dbReference type="NCBI Taxonomy" id="1423808"/>
    <lineage>
        <taxon>Bacteria</taxon>
        <taxon>Bacillati</taxon>
        <taxon>Bacillota</taxon>
        <taxon>Bacilli</taxon>
        <taxon>Lactobacillales</taxon>
        <taxon>Lactobacillaceae</taxon>
        <taxon>Lentilactobacillus</taxon>
    </lineage>
</organism>
<evidence type="ECO:0000259" key="4">
    <source>
        <dbReference type="PROSITE" id="PS50932"/>
    </source>
</evidence>
<dbReference type="PROSITE" id="PS50932">
    <property type="entry name" value="HTH_LACI_2"/>
    <property type="match status" value="1"/>
</dbReference>
<dbReference type="SUPFAM" id="SSF53822">
    <property type="entry name" value="Periplasmic binding protein-like I"/>
    <property type="match status" value="1"/>
</dbReference>
<dbReference type="Proteomes" id="UP000051581">
    <property type="component" value="Unassembled WGS sequence"/>
</dbReference>
<dbReference type="PANTHER" id="PTHR30146">
    <property type="entry name" value="LACI-RELATED TRANSCRIPTIONAL REPRESSOR"/>
    <property type="match status" value="1"/>
</dbReference>
<evidence type="ECO:0000256" key="1">
    <source>
        <dbReference type="ARBA" id="ARBA00023015"/>
    </source>
</evidence>